<evidence type="ECO:0000313" key="3">
    <source>
        <dbReference type="Ensembl" id="ENSKMAP00000012791.1"/>
    </source>
</evidence>
<keyword evidence="4" id="KW-1185">Reference proteome</keyword>
<evidence type="ECO:0000256" key="1">
    <source>
        <dbReference type="SAM" id="Phobius"/>
    </source>
</evidence>
<keyword evidence="1" id="KW-0472">Membrane</keyword>
<protein>
    <submittedName>
        <fullName evidence="3">Cholinergic receptor, nicotinic, delta (muscle)</fullName>
    </submittedName>
</protein>
<dbReference type="GO" id="GO:0006811">
    <property type="term" value="P:monoatomic ion transport"/>
    <property type="evidence" value="ECO:0007669"/>
    <property type="project" value="InterPro"/>
</dbReference>
<dbReference type="STRING" id="37003.ENSKMAP00000012791"/>
<dbReference type="InterPro" id="IPR036719">
    <property type="entry name" value="Neuro-gated_channel_TM_sf"/>
</dbReference>
<dbReference type="Proteomes" id="UP000264800">
    <property type="component" value="Unplaced"/>
</dbReference>
<feature type="transmembrane region" description="Helical" evidence="1">
    <location>
        <begin position="141"/>
        <end position="166"/>
    </location>
</feature>
<reference evidence="3" key="1">
    <citation type="submission" date="2025-08" db="UniProtKB">
        <authorList>
            <consortium name="Ensembl"/>
        </authorList>
    </citation>
    <scope>IDENTIFICATION</scope>
</reference>
<dbReference type="Pfam" id="PF02932">
    <property type="entry name" value="Neur_chan_memb"/>
    <property type="match status" value="1"/>
</dbReference>
<dbReference type="OMA" id="YEMRERW"/>
<keyword evidence="1" id="KW-1133">Transmembrane helix</keyword>
<feature type="domain" description="Neurotransmitter-gated ion-channel transmembrane" evidence="2">
    <location>
        <begin position="107"/>
        <end position="309"/>
    </location>
</feature>
<accession>A0A3Q3A8X6</accession>
<feature type="transmembrane region" description="Helical" evidence="1">
    <location>
        <begin position="294"/>
        <end position="314"/>
    </location>
</feature>
<dbReference type="SUPFAM" id="SSF90112">
    <property type="entry name" value="Neurotransmitter-gated ion-channel transmembrane pore"/>
    <property type="match status" value="1"/>
</dbReference>
<dbReference type="Ensembl" id="ENSKMAT00000012982.1">
    <property type="protein sequence ID" value="ENSKMAP00000012791.1"/>
    <property type="gene ID" value="ENSKMAG00000009550.1"/>
</dbReference>
<dbReference type="AlphaFoldDB" id="A0A3Q3A8X6"/>
<feature type="transmembrane region" description="Helical" evidence="1">
    <location>
        <begin position="112"/>
        <end position="129"/>
    </location>
</feature>
<dbReference type="InterPro" id="IPR038050">
    <property type="entry name" value="Neuro_actylchol_rec"/>
</dbReference>
<organism evidence="3 4">
    <name type="scientific">Kryptolebias marmoratus</name>
    <name type="common">Mangrove killifish</name>
    <name type="synonym">Rivulus marmoratus</name>
    <dbReference type="NCBI Taxonomy" id="37003"/>
    <lineage>
        <taxon>Eukaryota</taxon>
        <taxon>Metazoa</taxon>
        <taxon>Chordata</taxon>
        <taxon>Craniata</taxon>
        <taxon>Vertebrata</taxon>
        <taxon>Euteleostomi</taxon>
        <taxon>Actinopterygii</taxon>
        <taxon>Neopterygii</taxon>
        <taxon>Teleostei</taxon>
        <taxon>Neoteleostei</taxon>
        <taxon>Acanthomorphata</taxon>
        <taxon>Ovalentaria</taxon>
        <taxon>Atherinomorphae</taxon>
        <taxon>Cyprinodontiformes</taxon>
        <taxon>Rivulidae</taxon>
        <taxon>Kryptolebias</taxon>
    </lineage>
</organism>
<dbReference type="GO" id="GO:0016020">
    <property type="term" value="C:membrane"/>
    <property type="evidence" value="ECO:0007669"/>
    <property type="project" value="InterPro"/>
</dbReference>
<dbReference type="InterPro" id="IPR006029">
    <property type="entry name" value="Neurotrans-gated_channel_TM"/>
</dbReference>
<sequence length="340" mass="39259">YCFFYFVIWNEEEHLINYLFKEKVYLALTPSYLISLTEILKILTVLKKKHRISVSEFMTLYHRNVKLHSRTPHKSRIIPFDFKIIGSKVNVTGDSFVNTLSVDCLCSGGEKMTLSISVLLAQSVFLLLISQRLPSHFTSLLRYLVFIMVLVTVVVLNCVVVLNLHFRALTVCVLVQFFLERLPEILRMSRPAEDEPMWDGALPRRASSVGYITAAEEYYSIKSCSELMSERHGFTKWPTHTPQEEDGVTEQLYGEIKPAVVEANYIIINHMHNKNDYNEVKGQLERDCVDCLCLFLITLIMTLDTIIIFLTGICNYPPRLPFKGDPHDYTNNSARLLRNY</sequence>
<evidence type="ECO:0000259" key="2">
    <source>
        <dbReference type="Pfam" id="PF02932"/>
    </source>
</evidence>
<proteinExistence type="predicted"/>
<reference evidence="3" key="2">
    <citation type="submission" date="2025-09" db="UniProtKB">
        <authorList>
            <consortium name="Ensembl"/>
        </authorList>
    </citation>
    <scope>IDENTIFICATION</scope>
</reference>
<keyword evidence="1" id="KW-0812">Transmembrane</keyword>
<dbReference type="GeneTree" id="ENSGT00940000159794"/>
<dbReference type="Gene3D" id="1.20.58.390">
    <property type="entry name" value="Neurotransmitter-gated ion-channel transmembrane domain"/>
    <property type="match status" value="2"/>
</dbReference>
<name>A0A3Q3A8X6_KRYMA</name>
<evidence type="ECO:0000313" key="4">
    <source>
        <dbReference type="Proteomes" id="UP000264800"/>
    </source>
</evidence>